<dbReference type="STRING" id="1121881.SAMN02745225_01795"/>
<protein>
    <submittedName>
        <fullName evidence="3">Haloacid Dehalogenase superfamily, subfamily IB, phosphoserine phosphatase-like</fullName>
    </submittedName>
</protein>
<evidence type="ECO:0000259" key="2">
    <source>
        <dbReference type="Pfam" id="PF07993"/>
    </source>
</evidence>
<reference evidence="4" key="1">
    <citation type="submission" date="2016-11" db="EMBL/GenBank/DDBJ databases">
        <authorList>
            <person name="Varghese N."/>
            <person name="Submissions S."/>
        </authorList>
    </citation>
    <scope>NUCLEOTIDE SEQUENCE [LARGE SCALE GENOMIC DNA]</scope>
    <source>
        <strain evidence="4">DSM 19514</strain>
    </source>
</reference>
<dbReference type="NCBIfam" id="TIGR01488">
    <property type="entry name" value="HAD-SF-IB"/>
    <property type="match status" value="1"/>
</dbReference>
<dbReference type="Gene3D" id="1.20.1440.100">
    <property type="entry name" value="SG protein - dephosphorylation function"/>
    <property type="match status" value="1"/>
</dbReference>
<dbReference type="InterPro" id="IPR036412">
    <property type="entry name" value="HAD-like_sf"/>
</dbReference>
<feature type="domain" description="Thioester reductase (TE)" evidence="2">
    <location>
        <begin position="13"/>
        <end position="343"/>
    </location>
</feature>
<dbReference type="OrthoDB" id="25607at2"/>
<evidence type="ECO:0000256" key="1">
    <source>
        <dbReference type="SAM" id="MobiDB-lite"/>
    </source>
</evidence>
<sequence length="776" mass="86568">MILEGLEGKTVFITGGTGFVGTALIERILRTLPNTDVVLLIRGGRRSSPEARFQREILKNNCFDSLRDRIGSKEFDALVQERIRVVSGDVSKDGLGLSDKDLAILGECDIAIHSAATVSFDAPLDSAVEVNLLGPSRVAKTFNDAPSSRENRHFIAVSTAYVAGSRRGDAPEISLANNPLYPDVNWRAEVDAARQLRDEIERKSRDPKNLEEFQRRSRREVGSAGVAILAERCEKLRKEWVRTKMVELGRARASSLGWPDAYAYSKALGEIALSEAVLDIGVSVVRPSIIESSLIQPFPGWIRGFRMAEPIIISFAKGLLKEFPGVPEGVIDVIPVDLVVSAILAVAAKGADERTNYYHVASGSVNPLRYESLVNMVRDYFQQNPLYDDKGQPISLPKWSSPGRSKVQNEVNRAAKVLGVLEDVSSLLPLRGSRLNFTKDLESKRLEVERALTYVELYGSYAECEANYLVDHLDALKTHLSDTDLEYFNFDPRQVVWSEFVSKVHLPSVVEHSRVKTHPEKTSTSSKRRSERQLRSILTDEPRLVAFDLENTVIAANVVDSFAYLATRRLKGSEKVALVASLLAEAPSLLSLDRKDRGEFLRYFYRRYENAESELLKEDSWSLLNEYLLTKAFPDAIWRVRQHRRLGHKTVLITGALDFVVRPLEPLFDEIVSAEMTEFDNGTLTGQVPGTPPIGEARAEILSQLARKYGLSDDQTIAYADGTSDLPMLERAGTAVCVNPEVKLLNIARRRGWRIENWSRAKGASSIYLPIAKVNQ</sequence>
<evidence type="ECO:0000313" key="3">
    <source>
        <dbReference type="EMBL" id="SHE84915.1"/>
    </source>
</evidence>
<dbReference type="InterPro" id="IPR036291">
    <property type="entry name" value="NAD(P)-bd_dom_sf"/>
</dbReference>
<dbReference type="EMBL" id="FQUL01000029">
    <property type="protein sequence ID" value="SHE84915.1"/>
    <property type="molecule type" value="Genomic_DNA"/>
</dbReference>
<dbReference type="GO" id="GO:0035336">
    <property type="term" value="P:long-chain fatty-acyl-CoA metabolic process"/>
    <property type="evidence" value="ECO:0007669"/>
    <property type="project" value="TreeGrafter"/>
</dbReference>
<dbReference type="InterPro" id="IPR026055">
    <property type="entry name" value="FAR"/>
</dbReference>
<dbReference type="PANTHER" id="PTHR11011:SF45">
    <property type="entry name" value="FATTY ACYL-COA REDUCTASE CG8306-RELATED"/>
    <property type="match status" value="1"/>
</dbReference>
<feature type="compositionally biased region" description="Basic and acidic residues" evidence="1">
    <location>
        <begin position="512"/>
        <end position="521"/>
    </location>
</feature>
<dbReference type="Proteomes" id="UP000184295">
    <property type="component" value="Unassembled WGS sequence"/>
</dbReference>
<dbReference type="InterPro" id="IPR023214">
    <property type="entry name" value="HAD_sf"/>
</dbReference>
<dbReference type="Gene3D" id="3.40.50.1000">
    <property type="entry name" value="HAD superfamily/HAD-like"/>
    <property type="match status" value="1"/>
</dbReference>
<organism evidence="3 4">
    <name type="scientific">Ferrithrix thermotolerans DSM 19514</name>
    <dbReference type="NCBI Taxonomy" id="1121881"/>
    <lineage>
        <taxon>Bacteria</taxon>
        <taxon>Bacillati</taxon>
        <taxon>Actinomycetota</taxon>
        <taxon>Acidimicrobiia</taxon>
        <taxon>Acidimicrobiales</taxon>
        <taxon>Acidimicrobiaceae</taxon>
        <taxon>Ferrithrix</taxon>
    </lineage>
</organism>
<dbReference type="Pfam" id="PF07993">
    <property type="entry name" value="NAD_binding_4"/>
    <property type="match status" value="1"/>
</dbReference>
<proteinExistence type="predicted"/>
<feature type="region of interest" description="Disordered" evidence="1">
    <location>
        <begin position="512"/>
        <end position="534"/>
    </location>
</feature>
<dbReference type="CDD" id="cd05236">
    <property type="entry name" value="FAR-N_SDR_e"/>
    <property type="match status" value="1"/>
</dbReference>
<accession>A0A1M4WUN9</accession>
<dbReference type="GO" id="GO:0080019">
    <property type="term" value="F:alcohol-forming very long-chain fatty acyl-CoA reductase activity"/>
    <property type="evidence" value="ECO:0007669"/>
    <property type="project" value="InterPro"/>
</dbReference>
<keyword evidence="4" id="KW-1185">Reference proteome</keyword>
<dbReference type="GO" id="GO:0010345">
    <property type="term" value="P:suberin biosynthetic process"/>
    <property type="evidence" value="ECO:0007669"/>
    <property type="project" value="TreeGrafter"/>
</dbReference>
<dbReference type="Pfam" id="PF12710">
    <property type="entry name" value="HAD"/>
    <property type="match status" value="1"/>
</dbReference>
<dbReference type="SUPFAM" id="SSF51735">
    <property type="entry name" value="NAD(P)-binding Rossmann-fold domains"/>
    <property type="match status" value="1"/>
</dbReference>
<dbReference type="AlphaFoldDB" id="A0A1M4WUN9"/>
<dbReference type="SUPFAM" id="SSF56784">
    <property type="entry name" value="HAD-like"/>
    <property type="match status" value="1"/>
</dbReference>
<dbReference type="Gene3D" id="3.40.50.720">
    <property type="entry name" value="NAD(P)-binding Rossmann-like Domain"/>
    <property type="match status" value="1"/>
</dbReference>
<dbReference type="PANTHER" id="PTHR11011">
    <property type="entry name" value="MALE STERILITY PROTEIN 2-RELATED"/>
    <property type="match status" value="1"/>
</dbReference>
<name>A0A1M4WUN9_9ACTN</name>
<dbReference type="InterPro" id="IPR013120">
    <property type="entry name" value="FAR_NAD-bd"/>
</dbReference>
<dbReference type="RefSeq" id="WP_072791525.1">
    <property type="nucleotide sequence ID" value="NZ_FQUL01000029.1"/>
</dbReference>
<evidence type="ECO:0000313" key="4">
    <source>
        <dbReference type="Proteomes" id="UP000184295"/>
    </source>
</evidence>
<gene>
    <name evidence="3" type="ORF">SAMN02745225_01795</name>
</gene>